<dbReference type="EMBL" id="CM047580">
    <property type="protein sequence ID" value="KAI9922350.1"/>
    <property type="molecule type" value="Genomic_DNA"/>
</dbReference>
<keyword evidence="2" id="KW-1185">Reference proteome</keyword>
<accession>A0ACC0WUH4</accession>
<organism evidence="1 2">
    <name type="scientific">Peronosclerospora sorghi</name>
    <dbReference type="NCBI Taxonomy" id="230839"/>
    <lineage>
        <taxon>Eukaryota</taxon>
        <taxon>Sar</taxon>
        <taxon>Stramenopiles</taxon>
        <taxon>Oomycota</taxon>
        <taxon>Peronosporomycetes</taxon>
        <taxon>Peronosporales</taxon>
        <taxon>Peronosporaceae</taxon>
        <taxon>Peronosclerospora</taxon>
    </lineage>
</organism>
<protein>
    <submittedName>
        <fullName evidence="1">Uncharacterized protein</fullName>
    </submittedName>
</protein>
<dbReference type="Proteomes" id="UP001163321">
    <property type="component" value="Chromosome 1"/>
</dbReference>
<sequence>MFRRVLDPSGKILFGCGFQHFLIIGIAFRAMNVAELQQSMAHRTLSNEVNAFKEQDHVHTLAYPSNEPNGRIRHVGHCCFSSCCTRSRTDRLAASSTEFGSSSSSSAMLSTVSLRTLLTAPIDVRGTSRTGLWGGSLAV</sequence>
<comment type="caution">
    <text evidence="1">The sequence shown here is derived from an EMBL/GenBank/DDBJ whole genome shotgun (WGS) entry which is preliminary data.</text>
</comment>
<reference evidence="1 2" key="1">
    <citation type="journal article" date="2022" name="bioRxiv">
        <title>The genome of the oomycete Peronosclerospora sorghi, a cosmopolitan pathogen of maize and sorghum, is inflated with dispersed pseudogenes.</title>
        <authorList>
            <person name="Fletcher K."/>
            <person name="Martin F."/>
            <person name="Isakeit T."/>
            <person name="Cavanaugh K."/>
            <person name="Magill C."/>
            <person name="Michelmore R."/>
        </authorList>
    </citation>
    <scope>NUCLEOTIDE SEQUENCE [LARGE SCALE GENOMIC DNA]</scope>
    <source>
        <strain evidence="1">P6</strain>
    </source>
</reference>
<gene>
    <name evidence="1" type="ORF">PsorP6_002712</name>
</gene>
<evidence type="ECO:0000313" key="1">
    <source>
        <dbReference type="EMBL" id="KAI9922350.1"/>
    </source>
</evidence>
<name>A0ACC0WUH4_9STRA</name>
<proteinExistence type="predicted"/>
<evidence type="ECO:0000313" key="2">
    <source>
        <dbReference type="Proteomes" id="UP001163321"/>
    </source>
</evidence>